<dbReference type="Gene3D" id="1.10.1420.10">
    <property type="match status" value="1"/>
</dbReference>
<evidence type="ECO:0000256" key="2">
    <source>
        <dbReference type="ARBA" id="ARBA00004286"/>
    </source>
</evidence>
<dbReference type="PIRSF" id="PIRSF005813">
    <property type="entry name" value="MSH2"/>
    <property type="match status" value="1"/>
</dbReference>
<dbReference type="InterPro" id="IPR036187">
    <property type="entry name" value="DNA_mismatch_repair_MutS_sf"/>
</dbReference>
<dbReference type="FunFam" id="3.40.50.300:FF:001067">
    <property type="entry name" value="DNA mismatch repair protein MSH5"/>
    <property type="match status" value="1"/>
</dbReference>
<comment type="subcellular location">
    <subcellularLocation>
        <location evidence="2">Chromosome</location>
    </subcellularLocation>
    <subcellularLocation>
        <location evidence="1">Nucleus</location>
    </subcellularLocation>
</comment>
<comment type="caution">
    <text evidence="14">The sequence shown here is derived from an EMBL/GenBank/DDBJ whole genome shotgun (WGS) entry which is preliminary data.</text>
</comment>
<keyword evidence="5" id="KW-0547">Nucleotide-binding</keyword>
<dbReference type="FunFam" id="1.10.1420.10:FF:000050">
    <property type="entry name" value="DNA mismatch repair protein Msh5, putative"/>
    <property type="match status" value="1"/>
</dbReference>
<evidence type="ECO:0000256" key="6">
    <source>
        <dbReference type="ARBA" id="ARBA00022840"/>
    </source>
</evidence>
<evidence type="ECO:0000256" key="3">
    <source>
        <dbReference type="ARBA" id="ARBA00006271"/>
    </source>
</evidence>
<name>A0A2B7XF08_9EURO</name>
<dbReference type="GO" id="GO:0005634">
    <property type="term" value="C:nucleus"/>
    <property type="evidence" value="ECO:0007669"/>
    <property type="project" value="UniProtKB-SubCell"/>
</dbReference>
<dbReference type="SMART" id="SM00533">
    <property type="entry name" value="MUTSd"/>
    <property type="match status" value="1"/>
</dbReference>
<evidence type="ECO:0000256" key="7">
    <source>
        <dbReference type="ARBA" id="ARBA00023125"/>
    </source>
</evidence>
<comment type="similarity">
    <text evidence="3">Belongs to the DNA mismatch repair MutS family.</text>
</comment>
<evidence type="ECO:0000256" key="11">
    <source>
        <dbReference type="ARBA" id="ARBA00077470"/>
    </source>
</evidence>
<gene>
    <name evidence="14" type="ORF">AJ79_06213</name>
</gene>
<dbReference type="CDD" id="cd03281">
    <property type="entry name" value="ABC_MSH5_euk"/>
    <property type="match status" value="1"/>
</dbReference>
<dbReference type="InterPro" id="IPR045076">
    <property type="entry name" value="MutS"/>
</dbReference>
<reference evidence="14 15" key="1">
    <citation type="submission" date="2017-10" db="EMBL/GenBank/DDBJ databases">
        <title>Comparative genomics in systemic dimorphic fungi from Ajellomycetaceae.</title>
        <authorList>
            <person name="Munoz J.F."/>
            <person name="Mcewen J.G."/>
            <person name="Clay O.K."/>
            <person name="Cuomo C.A."/>
        </authorList>
    </citation>
    <scope>NUCLEOTIDE SEQUENCE [LARGE SCALE GENOMIC DNA]</scope>
    <source>
        <strain evidence="14 15">UAMH5409</strain>
    </source>
</reference>
<sequence>MAPSSSRRRRGGFHSSRSSQQPSTRHSQRPYNPNSSGRRGRDRVTSSVRGSSVAAYAEPFTNDEILSELGPRPGNGGNQEQSENEDLCQVVMAIDMKERGTVGCCYYVADEEKLYMLEDITSGGLEAIETLKLDVEPTLVLISTRADQSTGNLGQDGQGVNTETDEQFQLPYQVDVRPVQEFSFEAAKLKLSNLRLDTARDDTRFLIPGETFTVNQNGDENDLGFTDQQGKLLNLSGVIDMDNRISVGCAGAIITYLQRKRAAECLARDRSANELFKIQSVEMRSLKGTMFVNTDTLTSLQVIQSESHPNAFNQGPGKTSHGAKESLSIFGLFHHFARTPQGRARLRQKFLRPSTDIACIKERHDFIATYLRPDNEPAIEKLTSSFKGIKNLRPVMVHVRKGISSGNAKFKAFKSGVWATLLEFAFHAIDVHETIRAVTGGENLELHAKALEKLDITVLHQVGRIIHETVDLQSSIEEHRTVVKPRVDHELDDLKDTYNGLDSLLNQVAVNIAGTIPERLSNDLNVIYFPQLGFNIAMPLDERGRPVYEGGGQPWDQVFTTENRVYFKDFRMREMDERFGDIYGLICEKEIEIVYEMAQNVLQYEKVLVEASDICGEIDSHLLHEVTVPTFIPNDTLIIGGNGEGSSPNSSALLLDDSDIDRQQGPSMLLLTGPNYSGKSVYLKQVALIVYMAQIGSFVPAESARLGMTDKILTRITTRETAQSSFMIDLQQICFALTLATERSLLIIDEFGKGTESTDGAGLACGLFEYLLSLGEKRPKVLAATHFHEIFENGFLPPRRELGFGYMEVQVDPSARDVENQVTYLYNFRSGRSNASFGTNCAALNGIEPAIISRANEIGTLAARGEDLVVICAKMSADEMEKLEEAESMARRFLAADFSETAEHGDSSNETYNSPEVMLENIIGKHYETTVMTGLT</sequence>
<keyword evidence="8" id="KW-0539">Nucleus</keyword>
<dbReference type="GO" id="GO:0005524">
    <property type="term" value="F:ATP binding"/>
    <property type="evidence" value="ECO:0007669"/>
    <property type="project" value="UniProtKB-KW"/>
</dbReference>
<evidence type="ECO:0000256" key="10">
    <source>
        <dbReference type="ARBA" id="ARBA00073549"/>
    </source>
</evidence>
<evidence type="ECO:0000313" key="14">
    <source>
        <dbReference type="EMBL" id="PGH07736.1"/>
    </source>
</evidence>
<dbReference type="SUPFAM" id="SSF48334">
    <property type="entry name" value="DNA repair protein MutS, domain III"/>
    <property type="match status" value="1"/>
</dbReference>
<evidence type="ECO:0000256" key="12">
    <source>
        <dbReference type="SAM" id="MobiDB-lite"/>
    </source>
</evidence>
<dbReference type="PANTHER" id="PTHR11361:SF20">
    <property type="entry name" value="MUTS PROTEIN HOMOLOG 5"/>
    <property type="match status" value="1"/>
</dbReference>
<dbReference type="GO" id="GO:0005694">
    <property type="term" value="C:chromosome"/>
    <property type="evidence" value="ECO:0007669"/>
    <property type="project" value="UniProtKB-SubCell"/>
</dbReference>
<dbReference type="STRING" id="1447875.A0A2B7XF08"/>
<dbReference type="GO" id="GO:0140664">
    <property type="term" value="F:ATP-dependent DNA damage sensor activity"/>
    <property type="evidence" value="ECO:0007669"/>
    <property type="project" value="InterPro"/>
</dbReference>
<feature type="compositionally biased region" description="Basic residues" evidence="12">
    <location>
        <begin position="1"/>
        <end position="12"/>
    </location>
</feature>
<dbReference type="InterPro" id="IPR000432">
    <property type="entry name" value="DNA_mismatch_repair_MutS_C"/>
</dbReference>
<dbReference type="InterPro" id="IPR027417">
    <property type="entry name" value="P-loop_NTPase"/>
</dbReference>
<dbReference type="Pfam" id="PF00488">
    <property type="entry name" value="MutS_V"/>
    <property type="match status" value="1"/>
</dbReference>
<evidence type="ECO:0000313" key="15">
    <source>
        <dbReference type="Proteomes" id="UP000223968"/>
    </source>
</evidence>
<feature type="compositionally biased region" description="Polar residues" evidence="12">
    <location>
        <begin position="20"/>
        <end position="37"/>
    </location>
</feature>
<keyword evidence="6" id="KW-0067">ATP-binding</keyword>
<dbReference type="EMBL" id="PDNB01000107">
    <property type="protein sequence ID" value="PGH07736.1"/>
    <property type="molecule type" value="Genomic_DNA"/>
</dbReference>
<organism evidence="14 15">
    <name type="scientific">Helicocarpus griseus UAMH5409</name>
    <dbReference type="NCBI Taxonomy" id="1447875"/>
    <lineage>
        <taxon>Eukaryota</taxon>
        <taxon>Fungi</taxon>
        <taxon>Dikarya</taxon>
        <taxon>Ascomycota</taxon>
        <taxon>Pezizomycotina</taxon>
        <taxon>Eurotiomycetes</taxon>
        <taxon>Eurotiomycetidae</taxon>
        <taxon>Onygenales</taxon>
        <taxon>Ajellomycetaceae</taxon>
        <taxon>Helicocarpus</taxon>
    </lineage>
</organism>
<dbReference type="AlphaFoldDB" id="A0A2B7XF08"/>
<protein>
    <recommendedName>
        <fullName evidence="10">DNA mismatch repair protein MSH5</fullName>
    </recommendedName>
    <alternativeName>
        <fullName evidence="11">MutS protein homolog 5</fullName>
    </alternativeName>
</protein>
<dbReference type="SMART" id="SM00534">
    <property type="entry name" value="MUTSac"/>
    <property type="match status" value="1"/>
</dbReference>
<accession>A0A2B7XF08</accession>
<keyword evidence="9" id="KW-0469">Meiosis</keyword>
<evidence type="ECO:0000256" key="1">
    <source>
        <dbReference type="ARBA" id="ARBA00004123"/>
    </source>
</evidence>
<keyword evidence="7" id="KW-0238">DNA-binding</keyword>
<dbReference type="GO" id="GO:0030983">
    <property type="term" value="F:mismatched DNA binding"/>
    <property type="evidence" value="ECO:0007669"/>
    <property type="project" value="InterPro"/>
</dbReference>
<evidence type="ECO:0000256" key="9">
    <source>
        <dbReference type="ARBA" id="ARBA00023254"/>
    </source>
</evidence>
<evidence type="ECO:0000259" key="13">
    <source>
        <dbReference type="PROSITE" id="PS00486"/>
    </source>
</evidence>
<dbReference type="OrthoDB" id="29596at2759"/>
<dbReference type="Gene3D" id="3.40.50.300">
    <property type="entry name" value="P-loop containing nucleotide triphosphate hydrolases"/>
    <property type="match status" value="1"/>
</dbReference>
<dbReference type="GO" id="GO:0006298">
    <property type="term" value="P:mismatch repair"/>
    <property type="evidence" value="ECO:0007669"/>
    <property type="project" value="InterPro"/>
</dbReference>
<evidence type="ECO:0000256" key="4">
    <source>
        <dbReference type="ARBA" id="ARBA00022454"/>
    </source>
</evidence>
<keyword evidence="4" id="KW-0158">Chromosome</keyword>
<evidence type="ECO:0000256" key="8">
    <source>
        <dbReference type="ARBA" id="ARBA00023242"/>
    </source>
</evidence>
<dbReference type="PANTHER" id="PTHR11361">
    <property type="entry name" value="DNA MISMATCH REPAIR PROTEIN MUTS FAMILY MEMBER"/>
    <property type="match status" value="1"/>
</dbReference>
<evidence type="ECO:0000256" key="5">
    <source>
        <dbReference type="ARBA" id="ARBA00022741"/>
    </source>
</evidence>
<dbReference type="InterPro" id="IPR007696">
    <property type="entry name" value="DNA_mismatch_repair_MutS_core"/>
</dbReference>
<dbReference type="InterPro" id="IPR011184">
    <property type="entry name" value="DNA_mismatch_repair_Msh2"/>
</dbReference>
<keyword evidence="15" id="KW-1185">Reference proteome</keyword>
<dbReference type="PROSITE" id="PS00486">
    <property type="entry name" value="DNA_MISMATCH_REPAIR_2"/>
    <property type="match status" value="1"/>
</dbReference>
<feature type="domain" description="DNA mismatch repair proteins mutS family" evidence="13">
    <location>
        <begin position="744"/>
        <end position="760"/>
    </location>
</feature>
<proteinExistence type="inferred from homology"/>
<feature type="region of interest" description="Disordered" evidence="12">
    <location>
        <begin position="1"/>
        <end position="83"/>
    </location>
</feature>
<dbReference type="GO" id="GO:0051026">
    <property type="term" value="P:chiasma assembly"/>
    <property type="evidence" value="ECO:0007669"/>
    <property type="project" value="TreeGrafter"/>
</dbReference>
<dbReference type="Proteomes" id="UP000223968">
    <property type="component" value="Unassembled WGS sequence"/>
</dbReference>
<dbReference type="Pfam" id="PF05192">
    <property type="entry name" value="MutS_III"/>
    <property type="match status" value="1"/>
</dbReference>
<dbReference type="SUPFAM" id="SSF52540">
    <property type="entry name" value="P-loop containing nucleoside triphosphate hydrolases"/>
    <property type="match status" value="1"/>
</dbReference>